<reference evidence="6 7" key="1">
    <citation type="submission" date="2020-08" db="EMBL/GenBank/DDBJ databases">
        <title>Genomic Encyclopedia of Type Strains, Phase IV (KMG-IV): sequencing the most valuable type-strain genomes for metagenomic binning, comparative biology and taxonomic classification.</title>
        <authorList>
            <person name="Goeker M."/>
        </authorList>
    </citation>
    <scope>NUCLEOTIDE SEQUENCE [LARGE SCALE GENOMIC DNA]</scope>
    <source>
        <strain evidence="6 7">DSM 103733</strain>
    </source>
</reference>
<comment type="caution">
    <text evidence="6">The sequence shown here is derived from an EMBL/GenBank/DDBJ whole genome shotgun (WGS) entry which is preliminary data.</text>
</comment>
<keyword evidence="2" id="KW-0378">Hydrolase</keyword>
<dbReference type="InterPro" id="IPR008979">
    <property type="entry name" value="Galactose-bd-like_sf"/>
</dbReference>
<comment type="similarity">
    <text evidence="1">Belongs to the glycosyl hydrolase 2 family.</text>
</comment>
<dbReference type="CDD" id="cd00063">
    <property type="entry name" value="FN3"/>
    <property type="match status" value="4"/>
</dbReference>
<dbReference type="Gene3D" id="2.60.120.430">
    <property type="entry name" value="Galactose-binding lectin"/>
    <property type="match status" value="2"/>
</dbReference>
<dbReference type="Pfam" id="PF16355">
    <property type="entry name" value="DUF4982"/>
    <property type="match status" value="1"/>
</dbReference>
<dbReference type="OrthoDB" id="5480482at2"/>
<feature type="domain" description="Fibronectin type-III" evidence="5">
    <location>
        <begin position="1080"/>
        <end position="1176"/>
    </location>
</feature>
<dbReference type="InterPro" id="IPR036156">
    <property type="entry name" value="Beta-gal/glucu_dom_sf"/>
</dbReference>
<dbReference type="EMBL" id="JACHEK010000002">
    <property type="protein sequence ID" value="MBB6143208.1"/>
    <property type="molecule type" value="Genomic_DNA"/>
</dbReference>
<dbReference type="InterPro" id="IPR017853">
    <property type="entry name" value="GH"/>
</dbReference>
<dbReference type="Gene3D" id="3.20.20.80">
    <property type="entry name" value="Glycosidases"/>
    <property type="match status" value="1"/>
</dbReference>
<evidence type="ECO:0000259" key="5">
    <source>
        <dbReference type="PROSITE" id="PS50853"/>
    </source>
</evidence>
<dbReference type="GO" id="GO:0004553">
    <property type="term" value="F:hydrolase activity, hydrolyzing O-glycosyl compounds"/>
    <property type="evidence" value="ECO:0007669"/>
    <property type="project" value="InterPro"/>
</dbReference>
<evidence type="ECO:0000256" key="3">
    <source>
        <dbReference type="ARBA" id="ARBA00023295"/>
    </source>
</evidence>
<dbReference type="SUPFAM" id="SSF49785">
    <property type="entry name" value="Galactose-binding domain-like"/>
    <property type="match status" value="1"/>
</dbReference>
<feature type="domain" description="Fibronectin type-III" evidence="5">
    <location>
        <begin position="1557"/>
        <end position="1652"/>
    </location>
</feature>
<gene>
    <name evidence="6" type="ORF">HNQ77_001152</name>
</gene>
<dbReference type="InterPro" id="IPR051913">
    <property type="entry name" value="GH2_Domain-Containing"/>
</dbReference>
<proteinExistence type="inferred from homology"/>
<evidence type="ECO:0000256" key="2">
    <source>
        <dbReference type="ARBA" id="ARBA00022801"/>
    </source>
</evidence>
<dbReference type="Pfam" id="PF18565">
    <property type="entry name" value="Glyco_hydro2_C5"/>
    <property type="match status" value="1"/>
</dbReference>
<dbReference type="InterPro" id="IPR040605">
    <property type="entry name" value="Glyco_hydro2_dom5"/>
</dbReference>
<feature type="domain" description="Fibronectin type-III" evidence="5">
    <location>
        <begin position="1345"/>
        <end position="1441"/>
    </location>
</feature>
<dbReference type="SUPFAM" id="SSF49303">
    <property type="entry name" value="beta-Galactosidase/glucuronidase domain"/>
    <property type="match status" value="1"/>
</dbReference>
<evidence type="ECO:0000256" key="4">
    <source>
        <dbReference type="SAM" id="MobiDB-lite"/>
    </source>
</evidence>
<dbReference type="Gene3D" id="2.60.40.10">
    <property type="entry name" value="Immunoglobulins"/>
    <property type="match status" value="8"/>
</dbReference>
<dbReference type="PROSITE" id="PS50853">
    <property type="entry name" value="FN3"/>
    <property type="match status" value="5"/>
</dbReference>
<feature type="domain" description="Fibronectin type-III" evidence="5">
    <location>
        <begin position="975"/>
        <end position="1071"/>
    </location>
</feature>
<dbReference type="Pfam" id="PF00041">
    <property type="entry name" value="fn3"/>
    <property type="match status" value="5"/>
</dbReference>
<feature type="region of interest" description="Disordered" evidence="4">
    <location>
        <begin position="1162"/>
        <end position="1201"/>
    </location>
</feature>
<dbReference type="InterPro" id="IPR003961">
    <property type="entry name" value="FN3_dom"/>
</dbReference>
<evidence type="ECO:0000256" key="1">
    <source>
        <dbReference type="ARBA" id="ARBA00007401"/>
    </source>
</evidence>
<keyword evidence="3" id="KW-0326">Glycosidase</keyword>
<dbReference type="GO" id="GO:0005975">
    <property type="term" value="P:carbohydrate metabolic process"/>
    <property type="evidence" value="ECO:0007669"/>
    <property type="project" value="InterPro"/>
</dbReference>
<feature type="domain" description="Fibronectin type-III" evidence="5">
    <location>
        <begin position="1451"/>
        <end position="1547"/>
    </location>
</feature>
<dbReference type="InterPro" id="IPR013783">
    <property type="entry name" value="Ig-like_fold"/>
</dbReference>
<evidence type="ECO:0000313" key="6">
    <source>
        <dbReference type="EMBL" id="MBB6143208.1"/>
    </source>
</evidence>
<accession>A0A841JXP1</accession>
<sequence>MYPPYLPVHGSPYLRDLNAHDIKPVPQSVAHRHSHRSLPGAGGSHRLLPLLLIFLSAVGSTTANAQPVPPASDRIIVDLSQGVPNFVGNAAATDPTAALPQSNWWYENNQDSNPTPSSFAAPSYVENAAPASAIGPSCGSAISAPNWAQVGVPTDANLWRSFLNQSSGGGEGSLCGQNNWYRLHFKVDPAYANSKIMVEFEGAHTGAQVYINGTLLTGVSAVAANANASHVVGFIPFIVDLTPYLTADGATENVLAVSVSRGNSWFEDPQFSEVFRFGQAMAGLFRPVKMFITNRVHIPVNLYSNQKTWGTYVAIVSEALSKNNPAQAVSAVVQVETNVVNETTASQIVTLTTQIVDANGNVVATGAPLTQTVAAMTPGNFPSTASPMFSEQITVNNPTLWYPNNSIYGTPYLYTVNHIVSVNGVVVDVAQSPLGIRTITWNADYPIINGYPMNLWGASGRYDYPGLGSSVPEEQQWRDLSLLAAEGGNIYRPGHSTSSEEFVNAADAYGIMIDQPSGDNEEAFADPTADMVTLKEELHRDMIVRDRSHPSILDWESNNGTMEESVGEPLLAIDSEWDPINTRVAADRTPDPVNGYLLGCTLEGCEVQIKEDYPNNAAWGAEYWGTGTARGLAWNYELAFVAPFLDNWRQGRAAGAMGMAQWYLADTPGETGQFVEAGSSTTAPGNANAVRSLGASSLDQNRFPKLLYYVYETAWTPFSIKPVVHLAGHWNLAAGTVQVNAFSNCPSVELLVNGAQQGSIETPNPWTSNDEGNQTQTATQIPFQTSWMVPWVSGTVTAECLNESGTVVATDSRTTAAGESKIVLNIVPELTEPNGTTFEVTANGSDAAFVTATIEDANGNWEPLASDLVTFSVSGPATYQGGTQQYVSTNTNNYSNANSTYVNGVPDAYYHAPGDPELQVEGGLTRIAFRSQFTPGTVTVTATAPGLTSGSVSFPIVAVPDPRTTTSACAAVPPTPAGLTATATSSSVVTLSWTAVTPPSHCSVSFYNIYSSTTSGFTPSSSNLIASGITTASYADTGLADLTTYYFIVEAVDGYGTSAPSAQVSASTPVTPPCSTAPSAPTGLTAAATSPSIIGLTWNAATPPANCTISSYNVYRSTASGFAPGAGSLIANGLTNPAYSNAGLASNTTYYFVVEALNSDGNSPASAQSSATTPPADLVSIDAGSTTGAGNSNGGDNPFVADEDYTGGTTYSVPNAITIPADLVTIAAPEAVYQSARQGAITYTIPGLTAGASYTVRLHFAELYFTAAGSREFNVAINGKTVLANFDIYATAGTNYTAVIEQYVATANGSGQIVITFTNGALDQPTINGLEVLGNSSVCSAVPSAPTGLTATASSSNIIGLSWTAANSPANCSINSYNVYSSATSGFTPSSSNQVASGVTGTTYSNTGLAASTTYYYAVEAVDLFGASTASAQASAETSAISSCNSVPPTGPTNLTATASSSSSISLSWTAAPANPPCTITSYDVYRSTTSGFTPSSSNLVANGITGTSYTNSGLTASTTYYYVVEAFDSYGSSAASSPASASTASGGGSCNVAPSAPAGLTAIASSPSVIGLSWTAVTPPANCSISSYSIYRGTTSGFTPLSSNLITTATGTTYSNTGLTASTTYYYKVEASDTEGPSAASTQASAETQAASGSTEVIAIAAGGPAQSNSGGGDYSFAADEDFSAGGDNQVSTATINLTQPGANAAPMGVYQYGRAGISTYTIPGLTAGATYTVLLHFAETYFTAARDRQFNVAINGITVLTNLDIYGTVGKNAALLETFNTTANSSGQIVIAFTTGAADQPLVMGIEVRAN</sequence>
<dbReference type="SUPFAM" id="SSF51445">
    <property type="entry name" value="(Trans)glycosidases"/>
    <property type="match status" value="1"/>
</dbReference>
<feature type="compositionally biased region" description="Low complexity" evidence="4">
    <location>
        <begin position="1163"/>
        <end position="1176"/>
    </location>
</feature>
<dbReference type="PANTHER" id="PTHR42732">
    <property type="entry name" value="BETA-GALACTOSIDASE"/>
    <property type="match status" value="1"/>
</dbReference>
<dbReference type="RefSeq" id="WP_050062119.1">
    <property type="nucleotide sequence ID" value="NZ_JACHEK010000002.1"/>
</dbReference>
<dbReference type="Pfam" id="PF00703">
    <property type="entry name" value="Glyco_hydro_2"/>
    <property type="match status" value="1"/>
</dbReference>
<name>A0A841JXP1_9BACT</name>
<dbReference type="PANTHER" id="PTHR42732:SF1">
    <property type="entry name" value="BETA-MANNOSIDASE"/>
    <property type="match status" value="1"/>
</dbReference>
<keyword evidence="7" id="KW-1185">Reference proteome</keyword>
<evidence type="ECO:0000313" key="7">
    <source>
        <dbReference type="Proteomes" id="UP000538666"/>
    </source>
</evidence>
<dbReference type="Pfam" id="PF11721">
    <property type="entry name" value="Malectin"/>
    <property type="match status" value="2"/>
</dbReference>
<dbReference type="SMART" id="SM00060">
    <property type="entry name" value="FN3"/>
    <property type="match status" value="5"/>
</dbReference>
<dbReference type="SUPFAM" id="SSF49265">
    <property type="entry name" value="Fibronectin type III"/>
    <property type="match status" value="3"/>
</dbReference>
<protein>
    <recommendedName>
        <fullName evidence="5">Fibronectin type-III domain-containing protein</fullName>
    </recommendedName>
</protein>
<dbReference type="Proteomes" id="UP000538666">
    <property type="component" value="Unassembled WGS sequence"/>
</dbReference>
<dbReference type="Gene3D" id="2.60.120.260">
    <property type="entry name" value="Galactose-binding domain-like"/>
    <property type="match status" value="1"/>
</dbReference>
<organism evidence="6 7">
    <name type="scientific">Silvibacterium bohemicum</name>
    <dbReference type="NCBI Taxonomy" id="1577686"/>
    <lineage>
        <taxon>Bacteria</taxon>
        <taxon>Pseudomonadati</taxon>
        <taxon>Acidobacteriota</taxon>
        <taxon>Terriglobia</taxon>
        <taxon>Terriglobales</taxon>
        <taxon>Acidobacteriaceae</taxon>
        <taxon>Silvibacterium</taxon>
    </lineage>
</organism>
<dbReference type="InterPro" id="IPR032311">
    <property type="entry name" value="DUF4982"/>
</dbReference>
<dbReference type="InterPro" id="IPR021720">
    <property type="entry name" value="Malectin_dom"/>
</dbReference>
<dbReference type="InterPro" id="IPR006102">
    <property type="entry name" value="Ig-like_GH2"/>
</dbReference>
<dbReference type="InterPro" id="IPR036116">
    <property type="entry name" value="FN3_sf"/>
</dbReference>